<comment type="similarity">
    <text evidence="1 5">Belongs to the GPN-loop GTPase family.</text>
</comment>
<dbReference type="EMBL" id="JAVEPI010000005">
    <property type="protein sequence ID" value="KAK1441946.1"/>
    <property type="molecule type" value="Genomic_DNA"/>
</dbReference>
<evidence type="ECO:0000313" key="7">
    <source>
        <dbReference type="Proteomes" id="UP001230268"/>
    </source>
</evidence>
<evidence type="ECO:0000256" key="1">
    <source>
        <dbReference type="ARBA" id="ARBA00005290"/>
    </source>
</evidence>
<dbReference type="PANTHER" id="PTHR21231:SF7">
    <property type="entry name" value="GPN-LOOP GTPASE 3"/>
    <property type="match status" value="1"/>
</dbReference>
<comment type="caution">
    <text evidence="6">The sequence shown here is derived from an EMBL/GenBank/DDBJ whole genome shotgun (WGS) entry which is preliminary data.</text>
</comment>
<dbReference type="Proteomes" id="UP001230268">
    <property type="component" value="Unassembled WGS sequence"/>
</dbReference>
<dbReference type="InterPro" id="IPR027417">
    <property type="entry name" value="P-loop_NTPase"/>
</dbReference>
<dbReference type="Gene3D" id="3.40.50.300">
    <property type="entry name" value="P-loop containing nucleotide triphosphate hydrolases"/>
    <property type="match status" value="1"/>
</dbReference>
<evidence type="ECO:0000256" key="2">
    <source>
        <dbReference type="ARBA" id="ARBA00022741"/>
    </source>
</evidence>
<dbReference type="SUPFAM" id="SSF52540">
    <property type="entry name" value="P-loop containing nucleoside triphosphate hydrolases"/>
    <property type="match status" value="1"/>
</dbReference>
<keyword evidence="3 5" id="KW-0378">Hydrolase</keyword>
<dbReference type="GO" id="GO:0005525">
    <property type="term" value="F:GTP binding"/>
    <property type="evidence" value="ECO:0007669"/>
    <property type="project" value="UniProtKB-KW"/>
</dbReference>
<gene>
    <name evidence="6" type="ORF">BgAZ_502780</name>
</gene>
<keyword evidence="2 5" id="KW-0547">Nucleotide-binding</keyword>
<dbReference type="AlphaFoldDB" id="A0AAD8PDC2"/>
<keyword evidence="4 5" id="KW-0342">GTP-binding</keyword>
<keyword evidence="7" id="KW-1185">Reference proteome</keyword>
<evidence type="ECO:0000256" key="3">
    <source>
        <dbReference type="ARBA" id="ARBA00022801"/>
    </source>
</evidence>
<dbReference type="GO" id="GO:0003924">
    <property type="term" value="F:GTPase activity"/>
    <property type="evidence" value="ECO:0007669"/>
    <property type="project" value="TreeGrafter"/>
</dbReference>
<comment type="subunit">
    <text evidence="5">Binds to RNA polymerase II (RNAPII).</text>
</comment>
<reference evidence="6" key="1">
    <citation type="submission" date="2023-08" db="EMBL/GenBank/DDBJ databases">
        <title>Draft sequence of the Babesia gibsoni genome.</title>
        <authorList>
            <person name="Yamagishi J.Y."/>
            <person name="Xuan X.X."/>
        </authorList>
    </citation>
    <scope>NUCLEOTIDE SEQUENCE</scope>
    <source>
        <strain evidence="6">Azabu</strain>
    </source>
</reference>
<dbReference type="PANTHER" id="PTHR21231">
    <property type="entry name" value="XPA-BINDING PROTEIN 1-RELATED"/>
    <property type="match status" value="1"/>
</dbReference>
<comment type="function">
    <text evidence="5">Small GTPase required for proper nuclear import of RNA polymerase II and III (RNAPII and RNAPIII). May act at an RNAP assembly step prior to nuclear import.</text>
</comment>
<sequence length="345" mass="38798">MRYAQIVVGPAGSGKTTYCKVLQEYLIACRRRCHIINLDPATEEFINFDDRKGKNKSESSKEEYSAFDTDIRDFVDIGRVIEEDELGPNAALVKSAEMLLENLEWLVDQIEDTYSDESYLIFDTPGQIELFVHLSYVRSISQLLNRLNINAVAVFLLDVSFMTDPTKLIAGSMAGLAAMVNLQIPHVNVLTKCDLLYETNADGDIRLKPFADITSSTFGLSSRDLDFQKNLFSKDAKHNNGELYDEEFEESEAEGDSFMEYETLCGMINRSPDELLYALDKQLPGKFKGLNAAFVSLLEDFNLVNFLPLNVNDEAALEQLVVTTDAALQYGEDAEPRANFDMYAD</sequence>
<evidence type="ECO:0000256" key="4">
    <source>
        <dbReference type="ARBA" id="ARBA00023134"/>
    </source>
</evidence>
<dbReference type="Pfam" id="PF03029">
    <property type="entry name" value="ATP_bind_1"/>
    <property type="match status" value="2"/>
</dbReference>
<evidence type="ECO:0000313" key="6">
    <source>
        <dbReference type="EMBL" id="KAK1441946.1"/>
    </source>
</evidence>
<dbReference type="InterPro" id="IPR004130">
    <property type="entry name" value="Gpn"/>
</dbReference>
<protein>
    <recommendedName>
        <fullName evidence="5">GPN-loop GTPase 3</fullName>
    </recommendedName>
</protein>
<name>A0AAD8PDC2_BABGI</name>
<evidence type="ECO:0000256" key="5">
    <source>
        <dbReference type="RuleBase" id="RU365059"/>
    </source>
</evidence>
<accession>A0AAD8PDC2</accession>
<proteinExistence type="inferred from homology"/>
<organism evidence="6 7">
    <name type="scientific">Babesia gibsoni</name>
    <dbReference type="NCBI Taxonomy" id="33632"/>
    <lineage>
        <taxon>Eukaryota</taxon>
        <taxon>Sar</taxon>
        <taxon>Alveolata</taxon>
        <taxon>Apicomplexa</taxon>
        <taxon>Aconoidasida</taxon>
        <taxon>Piroplasmida</taxon>
        <taxon>Babesiidae</taxon>
        <taxon>Babesia</taxon>
    </lineage>
</organism>